<evidence type="ECO:0000259" key="5">
    <source>
        <dbReference type="PROSITE" id="PS50102"/>
    </source>
</evidence>
<name>A0A7J7CZR4_TRIWF</name>
<dbReference type="GO" id="GO:0005634">
    <property type="term" value="C:nucleus"/>
    <property type="evidence" value="ECO:0007669"/>
    <property type="project" value="TreeGrafter"/>
</dbReference>
<evidence type="ECO:0000256" key="1">
    <source>
        <dbReference type="ARBA" id="ARBA00022884"/>
    </source>
</evidence>
<dbReference type="GO" id="GO:0003723">
    <property type="term" value="F:RNA binding"/>
    <property type="evidence" value="ECO:0007669"/>
    <property type="project" value="UniProtKB-UniRule"/>
</dbReference>
<feature type="compositionally biased region" description="Polar residues" evidence="4">
    <location>
        <begin position="315"/>
        <end position="330"/>
    </location>
</feature>
<dbReference type="AlphaFoldDB" id="A0A7J7CZR4"/>
<evidence type="ECO:0000256" key="2">
    <source>
        <dbReference type="PROSITE-ProRule" id="PRU00176"/>
    </source>
</evidence>
<feature type="coiled-coil region" evidence="3">
    <location>
        <begin position="479"/>
        <end position="517"/>
    </location>
</feature>
<dbReference type="Gene3D" id="3.30.70.330">
    <property type="match status" value="1"/>
</dbReference>
<dbReference type="Proteomes" id="UP000593562">
    <property type="component" value="Unassembled WGS sequence"/>
</dbReference>
<dbReference type="SMART" id="SM00360">
    <property type="entry name" value="RRM"/>
    <property type="match status" value="1"/>
</dbReference>
<sequence length="648" mass="72826">MELKVSFAMSRGLTPSECVSNPEEKEVSDEDDDDRNHKHRRQDAQLQPLERDAVEPVYGRPFRKRGPKPFENGHPFRENESQASQRWRNYDNAPLEKYFTMDFEKKRPGLVSLPRGPSDLNQRIRVNQIFPGDASPGRGRGRDPSSWNQHDSRDFEERGFCLSGDMCPMEHGVNHIVIEDVQSLLQFNLPVSLSSAQLAGTTAGPGTLSSICNPSSTFMNSKGHGKGTKLGMADDVLGLNGAYSGSFSAGVADLYDPDQPLWNSNCPKTSTSLLAPHSPKNDENELLLNADTSVRPRVRLLDVADGENRARSATAVGSQGTSSSVWDRTGSSKGRLDIKENCNLTIISSNYIENDCKKDQDVVANVKGTSRHRKSFNPEDVGPKFMDSSPRTQIDAVCNIRRPSQKAVRTLFVNGIPQKTNKKEALLSHFQIFGQVIDKYIPSNGERAFVQFSKREEAEAALKAPDAVMSQGYTSRPPLRKKLESLEHLKEELRKKQELLDQKRNDFRRELDRLAKQVQLGAAPGEGPAMVLDRRGRWSFNLRFNLGPHLGRGRPWCSTDVGVGLEGEGIDFHLAFRVIPPLPPEFANVILTEALPADTMTFFLLAIWEVWNFRNRTMHDVKEKMVAELFDWIPHFLEDFISRRWICG</sequence>
<feature type="region of interest" description="Disordered" evidence="4">
    <location>
        <begin position="128"/>
        <end position="152"/>
    </location>
</feature>
<dbReference type="InParanoid" id="A0A7J7CZR4"/>
<dbReference type="PROSITE" id="PS50102">
    <property type="entry name" value="RRM"/>
    <property type="match status" value="1"/>
</dbReference>
<gene>
    <name evidence="6" type="ORF">HS088_TW12G00814</name>
</gene>
<dbReference type="Pfam" id="PF00076">
    <property type="entry name" value="RRM_1"/>
    <property type="match status" value="1"/>
</dbReference>
<reference evidence="6 7" key="1">
    <citation type="journal article" date="2020" name="Nat. Commun.">
        <title>Genome of Tripterygium wilfordii and identification of cytochrome P450 involved in triptolide biosynthesis.</title>
        <authorList>
            <person name="Tu L."/>
            <person name="Su P."/>
            <person name="Zhang Z."/>
            <person name="Gao L."/>
            <person name="Wang J."/>
            <person name="Hu T."/>
            <person name="Zhou J."/>
            <person name="Zhang Y."/>
            <person name="Zhao Y."/>
            <person name="Liu Y."/>
            <person name="Song Y."/>
            <person name="Tong Y."/>
            <person name="Lu Y."/>
            <person name="Yang J."/>
            <person name="Xu C."/>
            <person name="Jia M."/>
            <person name="Peters R.J."/>
            <person name="Huang L."/>
            <person name="Gao W."/>
        </authorList>
    </citation>
    <scope>NUCLEOTIDE SEQUENCE [LARGE SCALE GENOMIC DNA]</scope>
    <source>
        <strain evidence="7">cv. XIE 37</strain>
        <tissue evidence="6">Leaf</tissue>
    </source>
</reference>
<feature type="domain" description="RRM" evidence="5">
    <location>
        <begin position="409"/>
        <end position="477"/>
    </location>
</feature>
<feature type="region of interest" description="Disordered" evidence="4">
    <location>
        <begin position="1"/>
        <end position="88"/>
    </location>
</feature>
<dbReference type="EMBL" id="JAAARO010000012">
    <property type="protein sequence ID" value="KAF5739605.1"/>
    <property type="molecule type" value="Genomic_DNA"/>
</dbReference>
<dbReference type="SUPFAM" id="SSF54928">
    <property type="entry name" value="RNA-binding domain, RBD"/>
    <property type="match status" value="1"/>
</dbReference>
<dbReference type="InterPro" id="IPR035979">
    <property type="entry name" value="RBD_domain_sf"/>
</dbReference>
<proteinExistence type="predicted"/>
<dbReference type="InterPro" id="IPR045137">
    <property type="entry name" value="RBM26/27"/>
</dbReference>
<evidence type="ECO:0000313" key="6">
    <source>
        <dbReference type="EMBL" id="KAF5739605.1"/>
    </source>
</evidence>
<feature type="region of interest" description="Disordered" evidence="4">
    <location>
        <begin position="311"/>
        <end position="330"/>
    </location>
</feature>
<dbReference type="InterPro" id="IPR012677">
    <property type="entry name" value="Nucleotide-bd_a/b_plait_sf"/>
</dbReference>
<comment type="caution">
    <text evidence="6">The sequence shown here is derived from an EMBL/GenBank/DDBJ whole genome shotgun (WGS) entry which is preliminary data.</text>
</comment>
<keyword evidence="3" id="KW-0175">Coiled coil</keyword>
<protein>
    <submittedName>
        <fullName evidence="6">Zinc finger CCCH domain-containing protein 41</fullName>
    </submittedName>
</protein>
<keyword evidence="7" id="KW-1185">Reference proteome</keyword>
<evidence type="ECO:0000313" key="7">
    <source>
        <dbReference type="Proteomes" id="UP000593562"/>
    </source>
</evidence>
<keyword evidence="1 2" id="KW-0694">RNA-binding</keyword>
<evidence type="ECO:0000256" key="3">
    <source>
        <dbReference type="SAM" id="Coils"/>
    </source>
</evidence>
<dbReference type="FunCoup" id="A0A7J7CZR4">
    <property type="interactions" value="2476"/>
</dbReference>
<accession>A0A7J7CZR4</accession>
<organism evidence="6 7">
    <name type="scientific">Tripterygium wilfordii</name>
    <name type="common">Thunder God vine</name>
    <dbReference type="NCBI Taxonomy" id="458696"/>
    <lineage>
        <taxon>Eukaryota</taxon>
        <taxon>Viridiplantae</taxon>
        <taxon>Streptophyta</taxon>
        <taxon>Embryophyta</taxon>
        <taxon>Tracheophyta</taxon>
        <taxon>Spermatophyta</taxon>
        <taxon>Magnoliopsida</taxon>
        <taxon>eudicotyledons</taxon>
        <taxon>Gunneridae</taxon>
        <taxon>Pentapetalae</taxon>
        <taxon>rosids</taxon>
        <taxon>fabids</taxon>
        <taxon>Celastrales</taxon>
        <taxon>Celastraceae</taxon>
        <taxon>Tripterygium</taxon>
    </lineage>
</organism>
<dbReference type="InterPro" id="IPR000504">
    <property type="entry name" value="RRM_dom"/>
</dbReference>
<dbReference type="PANTHER" id="PTHR14398">
    <property type="entry name" value="RNA RECOGNITION RRM/RNP DOMAIN"/>
    <property type="match status" value="1"/>
</dbReference>
<evidence type="ECO:0000256" key="4">
    <source>
        <dbReference type="SAM" id="MobiDB-lite"/>
    </source>
</evidence>
<dbReference type="PANTHER" id="PTHR14398:SF0">
    <property type="entry name" value="ZINC FINGER PROTEIN SWM"/>
    <property type="match status" value="1"/>
</dbReference>